<dbReference type="InterPro" id="IPR002110">
    <property type="entry name" value="Ankyrin_rpt"/>
</dbReference>
<dbReference type="AlphaFoldDB" id="A0ABD0M4P7"/>
<dbReference type="SMART" id="SM00248">
    <property type="entry name" value="ANK"/>
    <property type="match status" value="6"/>
</dbReference>
<accession>A0ABD0M4P7</accession>
<dbReference type="PROSITE" id="PS50297">
    <property type="entry name" value="ANK_REP_REGION"/>
    <property type="match status" value="3"/>
</dbReference>
<keyword evidence="2 3" id="KW-0040">ANK repeat</keyword>
<dbReference type="SUPFAM" id="SSF48403">
    <property type="entry name" value="Ankyrin repeat"/>
    <property type="match status" value="1"/>
</dbReference>
<gene>
    <name evidence="4" type="ORF">BaRGS_00002365</name>
</gene>
<name>A0ABD0M4P7_9CAEN</name>
<dbReference type="PROSITE" id="PS50088">
    <property type="entry name" value="ANK_REPEAT"/>
    <property type="match status" value="4"/>
</dbReference>
<reference evidence="4 5" key="1">
    <citation type="journal article" date="2023" name="Sci. Data">
        <title>Genome assembly of the Korean intertidal mud-creeper Batillaria attramentaria.</title>
        <authorList>
            <person name="Patra A.K."/>
            <person name="Ho P.T."/>
            <person name="Jun S."/>
            <person name="Lee S.J."/>
            <person name="Kim Y."/>
            <person name="Won Y.J."/>
        </authorList>
    </citation>
    <scope>NUCLEOTIDE SEQUENCE [LARGE SCALE GENOMIC DNA]</scope>
    <source>
        <strain evidence="4">Wonlab-2016</strain>
    </source>
</reference>
<evidence type="ECO:0000313" key="4">
    <source>
        <dbReference type="EMBL" id="KAK7506253.1"/>
    </source>
</evidence>
<keyword evidence="1" id="KW-0677">Repeat</keyword>
<dbReference type="PANTHER" id="PTHR24174">
    <property type="entry name" value="ANKYRIN REPEAT AND STERILE ALPHA MOTIF DOMAIN-CONTAINING PROTEIN 1"/>
    <property type="match status" value="1"/>
</dbReference>
<dbReference type="Pfam" id="PF12796">
    <property type="entry name" value="Ank_2"/>
    <property type="match status" value="2"/>
</dbReference>
<dbReference type="Gene3D" id="1.25.40.20">
    <property type="entry name" value="Ankyrin repeat-containing domain"/>
    <property type="match status" value="2"/>
</dbReference>
<dbReference type="InterPro" id="IPR033635">
    <property type="entry name" value="ANKS1/Caskin"/>
</dbReference>
<protein>
    <submittedName>
        <fullName evidence="4">Uncharacterized protein</fullName>
    </submittedName>
</protein>
<dbReference type="EMBL" id="JACVVK020000007">
    <property type="protein sequence ID" value="KAK7506253.1"/>
    <property type="molecule type" value="Genomic_DNA"/>
</dbReference>
<feature type="repeat" description="ANK" evidence="3">
    <location>
        <begin position="1"/>
        <end position="31"/>
    </location>
</feature>
<feature type="repeat" description="ANK" evidence="3">
    <location>
        <begin position="32"/>
        <end position="64"/>
    </location>
</feature>
<organism evidence="4 5">
    <name type="scientific">Batillaria attramentaria</name>
    <dbReference type="NCBI Taxonomy" id="370345"/>
    <lineage>
        <taxon>Eukaryota</taxon>
        <taxon>Metazoa</taxon>
        <taxon>Spiralia</taxon>
        <taxon>Lophotrochozoa</taxon>
        <taxon>Mollusca</taxon>
        <taxon>Gastropoda</taxon>
        <taxon>Caenogastropoda</taxon>
        <taxon>Sorbeoconcha</taxon>
        <taxon>Cerithioidea</taxon>
        <taxon>Batillariidae</taxon>
        <taxon>Batillaria</taxon>
    </lineage>
</organism>
<keyword evidence="5" id="KW-1185">Reference proteome</keyword>
<comment type="caution">
    <text evidence="4">The sequence shown here is derived from an EMBL/GenBank/DDBJ whole genome shotgun (WGS) entry which is preliminary data.</text>
</comment>
<dbReference type="PANTHER" id="PTHR24174:SF16">
    <property type="entry name" value="CASKIN-2"/>
    <property type="match status" value="1"/>
</dbReference>
<feature type="repeat" description="ANK" evidence="3">
    <location>
        <begin position="65"/>
        <end position="97"/>
    </location>
</feature>
<dbReference type="Pfam" id="PF00023">
    <property type="entry name" value="Ank"/>
    <property type="match status" value="1"/>
</dbReference>
<evidence type="ECO:0000313" key="5">
    <source>
        <dbReference type="Proteomes" id="UP001519460"/>
    </source>
</evidence>
<proteinExistence type="predicted"/>
<feature type="repeat" description="ANK" evidence="3">
    <location>
        <begin position="139"/>
        <end position="171"/>
    </location>
</feature>
<evidence type="ECO:0000256" key="1">
    <source>
        <dbReference type="ARBA" id="ARBA00022737"/>
    </source>
</evidence>
<evidence type="ECO:0000256" key="3">
    <source>
        <dbReference type="PROSITE-ProRule" id="PRU00023"/>
    </source>
</evidence>
<dbReference type="Proteomes" id="UP001519460">
    <property type="component" value="Unassembled WGS sequence"/>
</dbReference>
<dbReference type="PRINTS" id="PR01415">
    <property type="entry name" value="ANKYRIN"/>
</dbReference>
<evidence type="ECO:0000256" key="2">
    <source>
        <dbReference type="ARBA" id="ARBA00023043"/>
    </source>
</evidence>
<dbReference type="InterPro" id="IPR036770">
    <property type="entry name" value="Ankyrin_rpt-contain_sf"/>
</dbReference>
<sequence>MSALHQASLMGSTDVIKLLLDSGATSDLKDNKGMVALHYAAWQGRPEPVQALLQKQSAVNEQALNGETPLHLACQHGHIHVVKLLLAHHADPTVCNKEMKTPLDLACEFGRGRVVEQLLKSNLCEKLLEDNPIDTLDNGRTTCLHLAARNGHSDIIRLLIQSGMNINRATLNGTCLHEAALYGKTDVVRLLLDVMLGGGGGGKTKVNSLNVTRWNVTRHMEPASVVDGLVTSYLAGSINLSSSSPSVFLTPRDLKGAPDSDNHSYWVFSPRYFFFSLGTANTD</sequence>